<gene>
    <name evidence="1" type="ORF">Din_029818</name>
</gene>
<proteinExistence type="predicted"/>
<reference evidence="1" key="1">
    <citation type="submission" date="2019-08" db="EMBL/GenBank/DDBJ databases">
        <title>Reference gene set and small RNA set construction with multiple tissues from Davidia involucrata Baill.</title>
        <authorList>
            <person name="Yang H."/>
            <person name="Zhou C."/>
            <person name="Li G."/>
            <person name="Wang J."/>
            <person name="Gao P."/>
            <person name="Wang M."/>
            <person name="Wang R."/>
            <person name="Zhao Y."/>
        </authorList>
    </citation>
    <scope>NUCLEOTIDE SEQUENCE</scope>
    <source>
        <tissue evidence="1">Mixed with DoveR01_LX</tissue>
    </source>
</reference>
<protein>
    <submittedName>
        <fullName evidence="1">Putative Pentatricopeptide repeat (PPR) superfamily protein isoform 1</fullName>
    </submittedName>
</protein>
<evidence type="ECO:0000313" key="1">
    <source>
        <dbReference type="EMBL" id="MPA60377.1"/>
    </source>
</evidence>
<sequence>MISKLSHGSAISTSLSANFLSLGSAIFFGNFPNSLSKLSHGFAISTSLSVNFLLLVPKFPLASWEFWQSLVISRRSSLSFDPSEPNTQLNLTPFPCTILLSNHFCEKIAWILYYGCLKI</sequence>
<accession>A0A5B7AUL3</accession>
<name>A0A5B7AUL3_DAVIN</name>
<dbReference type="AlphaFoldDB" id="A0A5B7AUL3"/>
<dbReference type="EMBL" id="GHES01029818">
    <property type="protein sequence ID" value="MPA60377.1"/>
    <property type="molecule type" value="Transcribed_RNA"/>
</dbReference>
<organism evidence="1">
    <name type="scientific">Davidia involucrata</name>
    <name type="common">Dove tree</name>
    <dbReference type="NCBI Taxonomy" id="16924"/>
    <lineage>
        <taxon>Eukaryota</taxon>
        <taxon>Viridiplantae</taxon>
        <taxon>Streptophyta</taxon>
        <taxon>Embryophyta</taxon>
        <taxon>Tracheophyta</taxon>
        <taxon>Spermatophyta</taxon>
        <taxon>Magnoliopsida</taxon>
        <taxon>eudicotyledons</taxon>
        <taxon>Gunneridae</taxon>
        <taxon>Pentapetalae</taxon>
        <taxon>asterids</taxon>
        <taxon>Cornales</taxon>
        <taxon>Nyssaceae</taxon>
        <taxon>Davidia</taxon>
    </lineage>
</organism>